<feature type="compositionally biased region" description="Low complexity" evidence="1">
    <location>
        <begin position="14"/>
        <end position="25"/>
    </location>
</feature>
<evidence type="ECO:0000313" key="2">
    <source>
        <dbReference type="EMBL" id="NMA44737.1"/>
    </source>
</evidence>
<feature type="compositionally biased region" description="Basic residues" evidence="1">
    <location>
        <begin position="1"/>
        <end position="13"/>
    </location>
</feature>
<feature type="region of interest" description="Disordered" evidence="1">
    <location>
        <begin position="1"/>
        <end position="54"/>
    </location>
</feature>
<dbReference type="Proteomes" id="UP000526302">
    <property type="component" value="Unassembled WGS sequence"/>
</dbReference>
<dbReference type="AlphaFoldDB" id="A0A7K4BZU6"/>
<proteinExistence type="predicted"/>
<accession>A0A7K4BZU6</accession>
<protein>
    <submittedName>
        <fullName evidence="2">Uncharacterized protein</fullName>
    </submittedName>
</protein>
<evidence type="ECO:0000313" key="3">
    <source>
        <dbReference type="Proteomes" id="UP000526302"/>
    </source>
</evidence>
<sequence>MVKGHFRVARSVRSRNTTSSFTTKTRVTKKVSRSGKSQHSINSSHSVNSSNSPEVKGFVSGIEPDLVGVNKLIKKIQKMTVPAERSKIGFEEARKAYSAKNIDKFIREGRIPVPYTVRGEPMWGCYQQSMVLYYSMKALGFKPRICREVILPNIVHTRIWFRKNGQIYEADPYYQGTVRKINADRKKNVKEQMKRKKFAFIQPGEYTFKDYKEERRRNKIKKFF</sequence>
<name>A0A7K4BZU6_9ARCH</name>
<comment type="caution">
    <text evidence="2">The sequence shown here is derived from an EMBL/GenBank/DDBJ whole genome shotgun (WGS) entry which is preliminary data.</text>
</comment>
<reference evidence="2 3" key="1">
    <citation type="journal article" date="2020" name="Biotechnol. Biofuels">
        <title>New insights from the biogas microbiome by comprehensive genome-resolved metagenomics of nearly 1600 species originating from multiple anaerobic digesters.</title>
        <authorList>
            <person name="Campanaro S."/>
            <person name="Treu L."/>
            <person name="Rodriguez-R L.M."/>
            <person name="Kovalovszki A."/>
            <person name="Ziels R.M."/>
            <person name="Maus I."/>
            <person name="Zhu X."/>
            <person name="Kougias P.G."/>
            <person name="Basile A."/>
            <person name="Luo G."/>
            <person name="Schluter A."/>
            <person name="Konstantinidis K.T."/>
            <person name="Angelidaki I."/>
        </authorList>
    </citation>
    <scope>NUCLEOTIDE SEQUENCE [LARGE SCALE GENOMIC DNA]</scope>
    <source>
        <strain evidence="2">AS22ysBPME_79</strain>
    </source>
</reference>
<dbReference type="EMBL" id="JAAZKV010000020">
    <property type="protein sequence ID" value="NMA44737.1"/>
    <property type="molecule type" value="Genomic_DNA"/>
</dbReference>
<feature type="compositionally biased region" description="Low complexity" evidence="1">
    <location>
        <begin position="34"/>
        <end position="52"/>
    </location>
</feature>
<gene>
    <name evidence="2" type="ORF">GX950_02935</name>
</gene>
<organism evidence="2 3">
    <name type="scientific">Candidatus Iainarchaeum sp</name>
    <dbReference type="NCBI Taxonomy" id="3101447"/>
    <lineage>
        <taxon>Archaea</taxon>
        <taxon>Candidatus Iainarchaeota</taxon>
        <taxon>Candidatus Iainarchaeia</taxon>
        <taxon>Candidatus Iainarchaeales</taxon>
        <taxon>Candidatus Iainarchaeaceae</taxon>
        <taxon>Candidatus Iainarchaeum</taxon>
    </lineage>
</organism>
<evidence type="ECO:0000256" key="1">
    <source>
        <dbReference type="SAM" id="MobiDB-lite"/>
    </source>
</evidence>